<evidence type="ECO:0000313" key="7">
    <source>
        <dbReference type="Proteomes" id="UP000007397"/>
    </source>
</evidence>
<dbReference type="InterPro" id="IPR000843">
    <property type="entry name" value="HTH_LacI"/>
</dbReference>
<keyword evidence="7" id="KW-1185">Reference proteome</keyword>
<keyword evidence="1" id="KW-0678">Repressor</keyword>
<dbReference type="EMBL" id="HE717023">
    <property type="protein sequence ID" value="CCG44604.1"/>
    <property type="molecule type" value="Genomic_DNA"/>
</dbReference>
<dbReference type="InterPro" id="IPR001761">
    <property type="entry name" value="Peripla_BP/Lac1_sug-bd_dom"/>
</dbReference>
<dbReference type="KEGG" id="hhd:HBHAL_2251"/>
<dbReference type="SUPFAM" id="SSF47413">
    <property type="entry name" value="lambda repressor-like DNA-binding domains"/>
    <property type="match status" value="1"/>
</dbReference>
<dbReference type="CDD" id="cd01392">
    <property type="entry name" value="HTH_LacI"/>
    <property type="match status" value="1"/>
</dbReference>
<organism evidence="6 7">
    <name type="scientific">Halobacillus halophilus (strain ATCC 35676 / DSM 2266 / JCM 20832 / KCTC 3685 / LMG 17431 / NBRC 102448 / NCIMB 2269)</name>
    <name type="common">Sporosarcina halophila</name>
    <dbReference type="NCBI Taxonomy" id="866895"/>
    <lineage>
        <taxon>Bacteria</taxon>
        <taxon>Bacillati</taxon>
        <taxon>Bacillota</taxon>
        <taxon>Bacilli</taxon>
        <taxon>Bacillales</taxon>
        <taxon>Bacillaceae</taxon>
        <taxon>Halobacillus</taxon>
    </lineage>
</organism>
<dbReference type="STRING" id="866895.HBHAL_2251"/>
<dbReference type="GO" id="GO:0000976">
    <property type="term" value="F:transcription cis-regulatory region binding"/>
    <property type="evidence" value="ECO:0007669"/>
    <property type="project" value="TreeGrafter"/>
</dbReference>
<dbReference type="PRINTS" id="PR00036">
    <property type="entry name" value="HTHLACI"/>
</dbReference>
<evidence type="ECO:0000313" key="6">
    <source>
        <dbReference type="EMBL" id="CCG44604.1"/>
    </source>
</evidence>
<gene>
    <name evidence="6" type="ordered locus">HBHAL_2251</name>
</gene>
<dbReference type="Proteomes" id="UP000007397">
    <property type="component" value="Chromosome"/>
</dbReference>
<dbReference type="PANTHER" id="PTHR30146:SF95">
    <property type="entry name" value="RIBOSE OPERON REPRESSOR"/>
    <property type="match status" value="1"/>
</dbReference>
<evidence type="ECO:0000256" key="4">
    <source>
        <dbReference type="ARBA" id="ARBA00023163"/>
    </source>
</evidence>
<protein>
    <submittedName>
        <fullName evidence="6">LacI family transcription regulator</fullName>
    </submittedName>
</protein>
<evidence type="ECO:0000259" key="5">
    <source>
        <dbReference type="PROSITE" id="PS50932"/>
    </source>
</evidence>
<dbReference type="SMART" id="SM00354">
    <property type="entry name" value="HTH_LACI"/>
    <property type="match status" value="1"/>
</dbReference>
<dbReference type="InterPro" id="IPR028082">
    <property type="entry name" value="Peripla_BP_I"/>
</dbReference>
<keyword evidence="4" id="KW-0804">Transcription</keyword>
<proteinExistence type="predicted"/>
<dbReference type="PROSITE" id="PS50932">
    <property type="entry name" value="HTH_LACI_2"/>
    <property type="match status" value="1"/>
</dbReference>
<feature type="domain" description="HTH lacI-type" evidence="5">
    <location>
        <begin position="2"/>
        <end position="56"/>
    </location>
</feature>
<evidence type="ECO:0000256" key="1">
    <source>
        <dbReference type="ARBA" id="ARBA00022491"/>
    </source>
</evidence>
<dbReference type="Pfam" id="PF00532">
    <property type="entry name" value="Peripla_BP_1"/>
    <property type="match status" value="1"/>
</dbReference>
<accession>I0JKD5</accession>
<dbReference type="Pfam" id="PF00356">
    <property type="entry name" value="LacI"/>
    <property type="match status" value="1"/>
</dbReference>
<dbReference type="InterPro" id="IPR010982">
    <property type="entry name" value="Lambda_DNA-bd_dom_sf"/>
</dbReference>
<evidence type="ECO:0000256" key="3">
    <source>
        <dbReference type="ARBA" id="ARBA00023125"/>
    </source>
</evidence>
<dbReference type="GO" id="GO:0003700">
    <property type="term" value="F:DNA-binding transcription factor activity"/>
    <property type="evidence" value="ECO:0007669"/>
    <property type="project" value="TreeGrafter"/>
</dbReference>
<dbReference type="eggNOG" id="COG1609">
    <property type="taxonomic scope" value="Bacteria"/>
</dbReference>
<dbReference type="Gene3D" id="1.10.260.40">
    <property type="entry name" value="lambda repressor-like DNA-binding domains"/>
    <property type="match status" value="1"/>
</dbReference>
<evidence type="ECO:0000256" key="2">
    <source>
        <dbReference type="ARBA" id="ARBA00023015"/>
    </source>
</evidence>
<keyword evidence="2" id="KW-0805">Transcription regulation</keyword>
<dbReference type="CDD" id="cd06291">
    <property type="entry name" value="PBP1_Qymf-like"/>
    <property type="match status" value="1"/>
</dbReference>
<sequence length="325" mass="36932">MVNMKDVAREAGVGLGTVSRVLNKNGPVKEATRLKVERAIETLKYKPNEVARNFKMQQSQSVALIVPTIWHPFFSNFAYHLEKKLSENGYKMILCNSQSDVDKEINYISMLEKNKIDGLVAITYSYDLDQYISSDLPIVSIDRHFTEDVVYVTSDNESGGRIAADELMKRGCKEIAFLGSLSSIKNESMRRRQGFENEVKKHNFPHRILELEEPVHDIAGSVRQFFEEYPEVDGVFAMNDKWARIIIEELKAKGKKVPEDVQVIGYDGVTPSKEEELTFSTIKQPVPLMAEKATQALMQIIQDEPGEEKIILPVEFFAGNSTKKY</sequence>
<name>I0JKD5_HALH3</name>
<dbReference type="HOGENOM" id="CLU_037628_6_0_9"/>
<dbReference type="AlphaFoldDB" id="I0JKD5"/>
<dbReference type="PATRIC" id="fig|866895.3.peg.1264"/>
<reference evidence="6 7" key="1">
    <citation type="journal article" date="2013" name="Environ. Microbiol.">
        <title>Chloride and organic osmolytes: a hybrid strategy to cope with elevated salinities by the moderately halophilic, chloride-dependent bacterium Halobacillus halophilus.</title>
        <authorList>
            <person name="Saum S.H."/>
            <person name="Pfeiffer F."/>
            <person name="Palm P."/>
            <person name="Rampp M."/>
            <person name="Schuster S.C."/>
            <person name="Muller V."/>
            <person name="Oesterhelt D."/>
        </authorList>
    </citation>
    <scope>NUCLEOTIDE SEQUENCE [LARGE SCALE GENOMIC DNA]</scope>
    <source>
        <strain evidence="7">ATCC 35676 / DSM 2266 / JCM 20832 / KCTC 3685 / LMG 17431 / NBRC 102448 / NCIMB 2269</strain>
    </source>
</reference>
<dbReference type="PANTHER" id="PTHR30146">
    <property type="entry name" value="LACI-RELATED TRANSCRIPTIONAL REPRESSOR"/>
    <property type="match status" value="1"/>
</dbReference>
<keyword evidence="3" id="KW-0238">DNA-binding</keyword>
<dbReference type="Gene3D" id="3.40.50.2300">
    <property type="match status" value="2"/>
</dbReference>
<dbReference type="PROSITE" id="PS00356">
    <property type="entry name" value="HTH_LACI_1"/>
    <property type="match status" value="1"/>
</dbReference>
<dbReference type="SUPFAM" id="SSF53822">
    <property type="entry name" value="Periplasmic binding protein-like I"/>
    <property type="match status" value="1"/>
</dbReference>